<protein>
    <submittedName>
        <fullName evidence="1">Uncharacterized protein</fullName>
    </submittedName>
</protein>
<sequence>MKKLTGYTAILTALLIAFALVYPYVHIFEHGFSQDSVSKDHTHIVQMDKNIVKSGMDCKICDFHFSGFDSPEFFTFDLFIPNKESVYSLSLTQTIWDCPDPYFSLRAPPAIRA</sequence>
<keyword evidence="2" id="KW-1185">Reference proteome</keyword>
<proteinExistence type="predicted"/>
<dbReference type="EMBL" id="FOKV01000013">
    <property type="protein sequence ID" value="SFC91250.1"/>
    <property type="molecule type" value="Genomic_DNA"/>
</dbReference>
<organism evidence="1 2">
    <name type="scientific">Zunongwangia mangrovi</name>
    <dbReference type="NCBI Taxonomy" id="1334022"/>
    <lineage>
        <taxon>Bacteria</taxon>
        <taxon>Pseudomonadati</taxon>
        <taxon>Bacteroidota</taxon>
        <taxon>Flavobacteriia</taxon>
        <taxon>Flavobacteriales</taxon>
        <taxon>Flavobacteriaceae</taxon>
        <taxon>Zunongwangia</taxon>
    </lineage>
</organism>
<dbReference type="STRING" id="1334022.SAMN04487907_11330"/>
<evidence type="ECO:0000313" key="1">
    <source>
        <dbReference type="EMBL" id="SFC91250.1"/>
    </source>
</evidence>
<dbReference type="Proteomes" id="UP000199438">
    <property type="component" value="Unassembled WGS sequence"/>
</dbReference>
<dbReference type="AlphaFoldDB" id="A0A1I1NBX2"/>
<dbReference type="OrthoDB" id="1445232at2"/>
<evidence type="ECO:0000313" key="2">
    <source>
        <dbReference type="Proteomes" id="UP000199438"/>
    </source>
</evidence>
<reference evidence="2" key="1">
    <citation type="submission" date="2016-10" db="EMBL/GenBank/DDBJ databases">
        <authorList>
            <person name="Varghese N."/>
            <person name="Submissions S."/>
        </authorList>
    </citation>
    <scope>NUCLEOTIDE SEQUENCE [LARGE SCALE GENOMIC DNA]</scope>
    <source>
        <strain evidence="2">DSM 24499</strain>
    </source>
</reference>
<dbReference type="RefSeq" id="WP_092544997.1">
    <property type="nucleotide sequence ID" value="NZ_FOKV01000013.1"/>
</dbReference>
<gene>
    <name evidence="1" type="ORF">SAMN04487907_11330</name>
</gene>
<accession>A0A1I1NBX2</accession>
<name>A0A1I1NBX2_9FLAO</name>